<dbReference type="STRING" id="536019.Mesop_3708"/>
<dbReference type="eggNOG" id="COG5164">
    <property type="taxonomic scope" value="Bacteria"/>
</dbReference>
<dbReference type="RefSeq" id="WP_013894834.1">
    <property type="nucleotide sequence ID" value="NC_015675.1"/>
</dbReference>
<accession>F7XZT6</accession>
<dbReference type="InterPro" id="IPR050938">
    <property type="entry name" value="Collagen_Structural_Proteins"/>
</dbReference>
<name>F7XZT6_MESOW</name>
<feature type="compositionally biased region" description="Low complexity" evidence="2">
    <location>
        <begin position="142"/>
        <end position="168"/>
    </location>
</feature>
<evidence type="ECO:0000313" key="4">
    <source>
        <dbReference type="EMBL" id="AEH88150.1"/>
    </source>
</evidence>
<gene>
    <name evidence="4" type="ordered locus">Mesop_3708</name>
</gene>
<keyword evidence="1" id="KW-0677">Repeat</keyword>
<dbReference type="PANTHER" id="PTHR37456">
    <property type="entry name" value="SI:CH211-266K2.1"/>
    <property type="match status" value="1"/>
</dbReference>
<organism evidence="4 5">
    <name type="scientific">Mesorhizobium opportunistum (strain LMG 24607 / HAMBI 3007 / WSM2075)</name>
    <dbReference type="NCBI Taxonomy" id="536019"/>
    <lineage>
        <taxon>Bacteria</taxon>
        <taxon>Pseudomonadati</taxon>
        <taxon>Pseudomonadota</taxon>
        <taxon>Alphaproteobacteria</taxon>
        <taxon>Hyphomicrobiales</taxon>
        <taxon>Phyllobacteriaceae</taxon>
        <taxon>Mesorhizobium</taxon>
    </lineage>
</organism>
<evidence type="ECO:0000313" key="5">
    <source>
        <dbReference type="Proteomes" id="UP000001623"/>
    </source>
</evidence>
<reference evidence="4 5" key="1">
    <citation type="submission" date="2010-10" db="EMBL/GenBank/DDBJ databases">
        <title>Complete sequence of Mesorhizobium opportunistum WSM2075.</title>
        <authorList>
            <consortium name="US DOE Joint Genome Institute"/>
            <person name="Lucas S."/>
            <person name="Copeland A."/>
            <person name="Lapidus A."/>
            <person name="Cheng J.-F."/>
            <person name="Bruce D."/>
            <person name="Goodwin L."/>
            <person name="Pitluck S."/>
            <person name="Chertkov O."/>
            <person name="Misra M."/>
            <person name="Detter J.C."/>
            <person name="Han C."/>
            <person name="Tapia R."/>
            <person name="Land M."/>
            <person name="Hauser L."/>
            <person name="Kyrpides N."/>
            <person name="Ovchinnikova G."/>
            <person name="Mavrommatis K.M."/>
            <person name="Tiwari R.P."/>
            <person name="Howieson J.G."/>
            <person name="O'Hara G.W."/>
            <person name="Nandasena K.G."/>
            <person name="Woyke T."/>
        </authorList>
    </citation>
    <scope>NUCLEOTIDE SEQUENCE [LARGE SCALE GENOMIC DNA]</scope>
    <source>
        <strain evidence="5">LMG 24607 / HAMBI 3007 / WSM2075</strain>
    </source>
</reference>
<dbReference type="AlphaFoldDB" id="F7XZT6"/>
<proteinExistence type="predicted"/>
<feature type="region of interest" description="Disordered" evidence="2">
    <location>
        <begin position="137"/>
        <end position="177"/>
    </location>
</feature>
<dbReference type="PANTHER" id="PTHR37456:SF3">
    <property type="entry name" value="COLLAGEN ALPHA-1(XXV) CHAIN"/>
    <property type="match status" value="1"/>
</dbReference>
<evidence type="ECO:0000256" key="1">
    <source>
        <dbReference type="ARBA" id="ARBA00022737"/>
    </source>
</evidence>
<dbReference type="InterPro" id="IPR056083">
    <property type="entry name" value="DUF7666"/>
</dbReference>
<protein>
    <recommendedName>
        <fullName evidence="3">DUF7666 domain-containing protein</fullName>
    </recommendedName>
</protein>
<dbReference type="HOGENOM" id="CLU_753905_0_0_5"/>
<dbReference type="Proteomes" id="UP000001623">
    <property type="component" value="Chromosome"/>
</dbReference>
<feature type="region of interest" description="Disordered" evidence="2">
    <location>
        <begin position="198"/>
        <end position="247"/>
    </location>
</feature>
<sequence>MARTKKPDIASTAPILAYKGFNEDLACTPQGKFFQFESGKTYRHDGKVKACESGFHAITGHPLALFKYYAPAGTRICRVEISGQMDSDDGGEKTAAEILTVGKEIGLTQLILDAAKWVIDRAKPVDGNYTAAASERVGTDDTGGAATASGTGGAATASGYQGAATSSGERGAATASGDWGAATASGYQGAATASGERGAATASGDWGAATSSGERGAATASGARGAATASGEQGAATASGEQGAATASGWWGAATASGWQGAATASGARGAATASGARGAATASGWWGAATASGTRGAATASGEQGAATASGFEGKVRGKDGCALFLVERSTSGEILHAWAGIAGRDCIKPDKFYRLVDGKPVEVE</sequence>
<dbReference type="EMBL" id="CP002279">
    <property type="protein sequence ID" value="AEH88150.1"/>
    <property type="molecule type" value="Genomic_DNA"/>
</dbReference>
<feature type="domain" description="DUF7666" evidence="3">
    <location>
        <begin position="15"/>
        <end position="112"/>
    </location>
</feature>
<feature type="compositionally biased region" description="Low complexity" evidence="2">
    <location>
        <begin position="207"/>
        <end position="232"/>
    </location>
</feature>
<evidence type="ECO:0000256" key="2">
    <source>
        <dbReference type="SAM" id="MobiDB-lite"/>
    </source>
</evidence>
<evidence type="ECO:0000259" key="3">
    <source>
        <dbReference type="Pfam" id="PF24703"/>
    </source>
</evidence>
<dbReference type="KEGG" id="mop:Mesop_3708"/>
<dbReference type="Pfam" id="PF24703">
    <property type="entry name" value="DUF7666"/>
    <property type="match status" value="1"/>
</dbReference>